<dbReference type="InterPro" id="IPR017452">
    <property type="entry name" value="GPCR_Rhodpsn_7TM"/>
</dbReference>
<dbReference type="Proteomes" id="UP000515152">
    <property type="component" value="Chromosome 21"/>
</dbReference>
<dbReference type="SUPFAM" id="SSF81321">
    <property type="entry name" value="Family A G protein-coupled receptor-like"/>
    <property type="match status" value="1"/>
</dbReference>
<keyword evidence="9 16" id="KW-0675">Receptor</keyword>
<dbReference type="GO" id="GO:0006935">
    <property type="term" value="P:chemotaxis"/>
    <property type="evidence" value="ECO:0007669"/>
    <property type="project" value="UniProtKB-KW"/>
</dbReference>
<dbReference type="PROSITE" id="PS50262">
    <property type="entry name" value="G_PROTEIN_RECEP_F1_2"/>
    <property type="match status" value="1"/>
</dbReference>
<dbReference type="FunFam" id="1.20.1070.10:FF:000034">
    <property type="entry name" value="G-protein coupled receptor 1"/>
    <property type="match status" value="1"/>
</dbReference>
<proteinExistence type="inferred from homology"/>
<dbReference type="PANTHER" id="PTHR24225">
    <property type="entry name" value="CHEMOTACTIC RECEPTOR"/>
    <property type="match status" value="1"/>
</dbReference>
<dbReference type="PRINTS" id="PR00526">
    <property type="entry name" value="FMETLEUPHER"/>
</dbReference>
<keyword evidence="5 13" id="KW-1133">Transmembrane helix</keyword>
<dbReference type="GO" id="GO:0006954">
    <property type="term" value="P:inflammatory response"/>
    <property type="evidence" value="ECO:0007669"/>
    <property type="project" value="TreeGrafter"/>
</dbReference>
<keyword evidence="15" id="KW-1185">Reference proteome</keyword>
<dbReference type="RefSeq" id="XP_031414897.1">
    <property type="nucleotide sequence ID" value="XM_031559037.2"/>
</dbReference>
<keyword evidence="3" id="KW-0145">Chemotaxis</keyword>
<protein>
    <submittedName>
        <fullName evidence="16">C3a anaphylatoxin chemotactic receptor</fullName>
    </submittedName>
</protein>
<dbReference type="Pfam" id="PF00001">
    <property type="entry name" value="7tm_1"/>
    <property type="match status" value="1"/>
</dbReference>
<dbReference type="GO" id="GO:0007200">
    <property type="term" value="P:phospholipase C-activating G protein-coupled receptor signaling pathway"/>
    <property type="evidence" value="ECO:0007669"/>
    <property type="project" value="TreeGrafter"/>
</dbReference>
<evidence type="ECO:0000259" key="14">
    <source>
        <dbReference type="PROSITE" id="PS50262"/>
    </source>
</evidence>
<feature type="transmembrane region" description="Helical" evidence="13">
    <location>
        <begin position="42"/>
        <end position="64"/>
    </location>
</feature>
<dbReference type="GO" id="GO:0005886">
    <property type="term" value="C:plasma membrane"/>
    <property type="evidence" value="ECO:0007669"/>
    <property type="project" value="UniProtKB-SubCell"/>
</dbReference>
<feature type="transmembrane region" description="Helical" evidence="13">
    <location>
        <begin position="215"/>
        <end position="235"/>
    </location>
</feature>
<accession>A0A6P8EVH8</accession>
<dbReference type="GO" id="GO:0007204">
    <property type="term" value="P:positive regulation of cytosolic calcium ion concentration"/>
    <property type="evidence" value="ECO:0007669"/>
    <property type="project" value="TreeGrafter"/>
</dbReference>
<feature type="transmembrane region" description="Helical" evidence="13">
    <location>
        <begin position="247"/>
        <end position="267"/>
    </location>
</feature>
<dbReference type="OrthoDB" id="9835842at2759"/>
<keyword evidence="10" id="KW-0807">Transducer</keyword>
<evidence type="ECO:0000256" key="2">
    <source>
        <dbReference type="ARBA" id="ARBA00022475"/>
    </source>
</evidence>
<feature type="transmembrane region" description="Helical" evidence="13">
    <location>
        <begin position="115"/>
        <end position="134"/>
    </location>
</feature>
<evidence type="ECO:0000256" key="13">
    <source>
        <dbReference type="SAM" id="Phobius"/>
    </source>
</evidence>
<keyword evidence="4 13" id="KW-0812">Transmembrane</keyword>
<evidence type="ECO:0000313" key="15">
    <source>
        <dbReference type="Proteomes" id="UP000515152"/>
    </source>
</evidence>
<dbReference type="GeneID" id="105911740"/>
<dbReference type="InterPro" id="IPR000826">
    <property type="entry name" value="Formyl_rcpt-rel"/>
</dbReference>
<evidence type="ECO:0000256" key="3">
    <source>
        <dbReference type="ARBA" id="ARBA00022500"/>
    </source>
</evidence>
<feature type="transmembrane region" description="Helical" evidence="13">
    <location>
        <begin position="287"/>
        <end position="306"/>
    </location>
</feature>
<evidence type="ECO:0000313" key="16">
    <source>
        <dbReference type="RefSeq" id="XP_031414897.1"/>
    </source>
</evidence>
<reference evidence="16" key="1">
    <citation type="submission" date="2025-08" db="UniProtKB">
        <authorList>
            <consortium name="RefSeq"/>
        </authorList>
    </citation>
    <scope>IDENTIFICATION</scope>
</reference>
<evidence type="ECO:0000256" key="12">
    <source>
        <dbReference type="SAM" id="MobiDB-lite"/>
    </source>
</evidence>
<organism evidence="15 16">
    <name type="scientific">Clupea harengus</name>
    <name type="common">Atlantic herring</name>
    <dbReference type="NCBI Taxonomy" id="7950"/>
    <lineage>
        <taxon>Eukaryota</taxon>
        <taxon>Metazoa</taxon>
        <taxon>Chordata</taxon>
        <taxon>Craniata</taxon>
        <taxon>Vertebrata</taxon>
        <taxon>Euteleostomi</taxon>
        <taxon>Actinopterygii</taxon>
        <taxon>Neopterygii</taxon>
        <taxon>Teleostei</taxon>
        <taxon>Clupei</taxon>
        <taxon>Clupeiformes</taxon>
        <taxon>Clupeoidei</taxon>
        <taxon>Clupeidae</taxon>
        <taxon>Clupea</taxon>
    </lineage>
</organism>
<evidence type="ECO:0000256" key="6">
    <source>
        <dbReference type="ARBA" id="ARBA00023040"/>
    </source>
</evidence>
<evidence type="ECO:0000256" key="11">
    <source>
        <dbReference type="ARBA" id="ARBA00025736"/>
    </source>
</evidence>
<evidence type="ECO:0000256" key="9">
    <source>
        <dbReference type="ARBA" id="ARBA00023170"/>
    </source>
</evidence>
<comment type="similarity">
    <text evidence="11">Belongs to the chemokine-like receptor (CMKLR) family.</text>
</comment>
<dbReference type="GO" id="GO:0004878">
    <property type="term" value="F:complement component C5a receptor activity"/>
    <property type="evidence" value="ECO:0007669"/>
    <property type="project" value="TreeGrafter"/>
</dbReference>
<dbReference type="KEGG" id="char:105911740"/>
<sequence length="352" mass="39681">MDEYENDSYFSPNESQYYGEYYDYPNITLESESYVAHNAVKIISVIIYSLTFLLGVPGNALVLWIAGLKMRRTVNVVWFINLAIADFLCCLSVPFSISDTLLESRWPYGTIMCKIIPPFVVLSMFASVFTLALISLDRLVLVVRPVWAQNHRSLVLAGVLCGLAWVLAILLSLPSMILRTTVSFPYTNVTFCTYDIQDGENISQSLVAVTQRIRFLFGFLFPLFIIITCYTLITLKVRSSSFRAGRAFKIIVAVIVSFFVCWLPYHALGIAREDGQDEEMVILLDQLSIALAYVNSCLNPLLYVFVGQDFKEKVRLSLRRILENAFSEDGTHSSMRSKATQSHNTASSVAQL</sequence>
<dbReference type="Gene3D" id="1.20.1070.10">
    <property type="entry name" value="Rhodopsin 7-helix transmembrane proteins"/>
    <property type="match status" value="1"/>
</dbReference>
<dbReference type="AlphaFoldDB" id="A0A6P8EVH8"/>
<name>A0A6P8EVH8_CLUHA</name>
<dbReference type="GO" id="GO:0004930">
    <property type="term" value="F:G protein-coupled receptor activity"/>
    <property type="evidence" value="ECO:0007669"/>
    <property type="project" value="UniProtKB-KW"/>
</dbReference>
<keyword evidence="7 13" id="KW-0472">Membrane</keyword>
<feature type="transmembrane region" description="Helical" evidence="13">
    <location>
        <begin position="154"/>
        <end position="177"/>
    </location>
</feature>
<evidence type="ECO:0000256" key="8">
    <source>
        <dbReference type="ARBA" id="ARBA00023157"/>
    </source>
</evidence>
<feature type="compositionally biased region" description="Polar residues" evidence="12">
    <location>
        <begin position="332"/>
        <end position="352"/>
    </location>
</feature>
<evidence type="ECO:0000256" key="10">
    <source>
        <dbReference type="ARBA" id="ARBA00023224"/>
    </source>
</evidence>
<feature type="domain" description="G-protein coupled receptors family 1 profile" evidence="14">
    <location>
        <begin position="58"/>
        <end position="303"/>
    </location>
</feature>
<feature type="transmembrane region" description="Helical" evidence="13">
    <location>
        <begin position="76"/>
        <end position="95"/>
    </location>
</feature>
<dbReference type="PANTHER" id="PTHR24225:SF29">
    <property type="entry name" value="C5A ANAPHYLATOXIN CHEMOTACTIC RECEPTOR 1"/>
    <property type="match status" value="1"/>
</dbReference>
<feature type="region of interest" description="Disordered" evidence="12">
    <location>
        <begin position="331"/>
        <end position="352"/>
    </location>
</feature>
<dbReference type="InterPro" id="IPR000276">
    <property type="entry name" value="GPCR_Rhodpsn"/>
</dbReference>
<keyword evidence="8" id="KW-1015">Disulfide bond</keyword>
<evidence type="ECO:0000256" key="1">
    <source>
        <dbReference type="ARBA" id="ARBA00004651"/>
    </source>
</evidence>
<evidence type="ECO:0000256" key="5">
    <source>
        <dbReference type="ARBA" id="ARBA00022989"/>
    </source>
</evidence>
<evidence type="ECO:0000256" key="4">
    <source>
        <dbReference type="ARBA" id="ARBA00022692"/>
    </source>
</evidence>
<dbReference type="PRINTS" id="PR00237">
    <property type="entry name" value="GPCRRHODOPSN"/>
</dbReference>
<keyword evidence="6" id="KW-0297">G-protein coupled receptor</keyword>
<comment type="subcellular location">
    <subcellularLocation>
        <location evidence="1">Cell membrane</location>
        <topology evidence="1">Multi-pass membrane protein</topology>
    </subcellularLocation>
</comment>
<gene>
    <name evidence="16" type="primary">LOC105911740</name>
</gene>
<keyword evidence="2" id="KW-1003">Cell membrane</keyword>
<evidence type="ECO:0000256" key="7">
    <source>
        <dbReference type="ARBA" id="ARBA00023136"/>
    </source>
</evidence>